<comment type="caution">
    <text evidence="3">The sequence shown here is derived from an EMBL/GenBank/DDBJ whole genome shotgun (WGS) entry which is preliminary data.</text>
</comment>
<comment type="subunit">
    <text evidence="1">Homoheptamer.</text>
</comment>
<dbReference type="PANTHER" id="PTHR30221:SF1">
    <property type="entry name" value="SMALL-CONDUCTANCE MECHANOSENSITIVE CHANNEL"/>
    <property type="match status" value="1"/>
</dbReference>
<organism evidence="3 4">
    <name type="scientific">Sphingomonas ginkgonis</name>
    <dbReference type="NCBI Taxonomy" id="2315330"/>
    <lineage>
        <taxon>Bacteria</taxon>
        <taxon>Pseudomonadati</taxon>
        <taxon>Pseudomonadota</taxon>
        <taxon>Alphaproteobacteria</taxon>
        <taxon>Sphingomonadales</taxon>
        <taxon>Sphingomonadaceae</taxon>
        <taxon>Sphingomonas</taxon>
    </lineage>
</organism>
<feature type="transmembrane region" description="Helical" evidence="1">
    <location>
        <begin position="299"/>
        <end position="320"/>
    </location>
</feature>
<dbReference type="Pfam" id="PF05552">
    <property type="entry name" value="MS_channel_1st_1"/>
    <property type="match status" value="3"/>
</dbReference>
<feature type="transmembrane region" description="Helical" evidence="1">
    <location>
        <begin position="247"/>
        <end position="267"/>
    </location>
</feature>
<sequence>MVGGTAEKLGNRRAAGQLIGNEQEEGVMYQTNATGAYYHDQLLLWGPRVVIALLILVATWLVARAVKWGLQKTIARTPALQKHTPGDQHETVGHQLGTIAKLIIWLVGIMAALRYLGIGQILQPINTLTNEIFAFLPRLLGAGLIFFVGLIVARIVRRLVETLLTTANVDNWMARAGIGDTVGTVRQDAVPVGATAGATRATLARAAGILVFALIIIPVAIAALQVLGIEAISGPAIAMLNEISLAIPRILTAALWIGIAFVAARFVKTIIEGILPPTGFDNAIRSTGMLPPASSPSRIVANIAFVAIMLAASIEAAKQLGGGTVAIFLAQVTELGGKVIFGSLIIVAGVFLARVISGLVGSSTGDGGYAQTITRYAIIALFSAMGLTFMGLADQIVMLAFGLILGSAAVACALAFGLGGRDAAARFLERQMDNGTIPAPRRPAPPRIKGMASPPSDDSQPPLV</sequence>
<keyword evidence="1" id="KW-0813">Transport</keyword>
<dbReference type="PANTHER" id="PTHR30221">
    <property type="entry name" value="SMALL-CONDUCTANCE MECHANOSENSITIVE CHANNEL"/>
    <property type="match status" value="1"/>
</dbReference>
<keyword evidence="1" id="KW-0812">Transmembrane</keyword>
<keyword evidence="1" id="KW-0997">Cell inner membrane</keyword>
<evidence type="ECO:0000256" key="1">
    <source>
        <dbReference type="RuleBase" id="RU369025"/>
    </source>
</evidence>
<evidence type="ECO:0000256" key="2">
    <source>
        <dbReference type="SAM" id="MobiDB-lite"/>
    </source>
</evidence>
<feature type="region of interest" description="Disordered" evidence="2">
    <location>
        <begin position="434"/>
        <end position="464"/>
    </location>
</feature>
<name>A0A3R9WPZ5_9SPHN</name>
<keyword evidence="4" id="KW-1185">Reference proteome</keyword>
<dbReference type="GO" id="GO:0005886">
    <property type="term" value="C:plasma membrane"/>
    <property type="evidence" value="ECO:0007669"/>
    <property type="project" value="UniProtKB-SubCell"/>
</dbReference>
<proteinExistence type="inferred from homology"/>
<evidence type="ECO:0000313" key="3">
    <source>
        <dbReference type="EMBL" id="RST31602.1"/>
    </source>
</evidence>
<feature type="transmembrane region" description="Helical" evidence="1">
    <location>
        <begin position="340"/>
        <end position="361"/>
    </location>
</feature>
<dbReference type="OrthoDB" id="7616157at2"/>
<feature type="transmembrane region" description="Helical" evidence="1">
    <location>
        <begin position="135"/>
        <end position="156"/>
    </location>
</feature>
<dbReference type="NCBIfam" id="NF033912">
    <property type="entry name" value="msc"/>
    <property type="match status" value="1"/>
</dbReference>
<keyword evidence="1" id="KW-0472">Membrane</keyword>
<comment type="similarity">
    <text evidence="1">Belongs to the MscS (TC 1.A.23) family.</text>
</comment>
<dbReference type="GO" id="GO:0008381">
    <property type="term" value="F:mechanosensitive monoatomic ion channel activity"/>
    <property type="evidence" value="ECO:0007669"/>
    <property type="project" value="InterPro"/>
</dbReference>
<keyword evidence="1" id="KW-1133">Transmembrane helix</keyword>
<accession>A0A3R9WPZ5</accession>
<dbReference type="Proteomes" id="UP000274661">
    <property type="component" value="Unassembled WGS sequence"/>
</dbReference>
<feature type="transmembrane region" description="Helical" evidence="1">
    <location>
        <begin position="206"/>
        <end position="227"/>
    </location>
</feature>
<feature type="transmembrane region" description="Helical" evidence="1">
    <location>
        <begin position="373"/>
        <end position="393"/>
    </location>
</feature>
<dbReference type="InterPro" id="IPR011014">
    <property type="entry name" value="MscS_channel_TM-2"/>
</dbReference>
<gene>
    <name evidence="3" type="ORF">HMF7854_12715</name>
</gene>
<dbReference type="AlphaFoldDB" id="A0A3R9WPZ5"/>
<dbReference type="SUPFAM" id="SSF82861">
    <property type="entry name" value="Mechanosensitive channel protein MscS (YggB), transmembrane region"/>
    <property type="match status" value="1"/>
</dbReference>
<feature type="transmembrane region" description="Helical" evidence="1">
    <location>
        <begin position="42"/>
        <end position="63"/>
    </location>
</feature>
<keyword evidence="1" id="KW-0407">Ion channel</keyword>
<dbReference type="InterPro" id="IPR045275">
    <property type="entry name" value="MscS_archaea/bacteria_type"/>
</dbReference>
<keyword evidence="1" id="KW-1003">Cell membrane</keyword>
<feature type="transmembrane region" description="Helical" evidence="1">
    <location>
        <begin position="399"/>
        <end position="420"/>
    </location>
</feature>
<dbReference type="Gene3D" id="1.10.287.1260">
    <property type="match status" value="1"/>
</dbReference>
<comment type="caution">
    <text evidence="1">Lacks conserved residue(s) required for the propagation of feature annotation.</text>
</comment>
<comment type="function">
    <text evidence="1">Mechanosensitive channel that participates in the regulation of osmotic pressure changes within the cell, opening in response to stretch forces in the membrane lipid bilayer, without the need for other proteins. Contributes to normal resistance to hypoosmotic shock. Forms an ion channel of 1.0 nanosiemens conductance with a slight preference for anions.</text>
</comment>
<feature type="transmembrane region" description="Helical" evidence="1">
    <location>
        <begin position="102"/>
        <end position="123"/>
    </location>
</feature>
<reference evidence="3 4" key="1">
    <citation type="submission" date="2018-12" db="EMBL/GenBank/DDBJ databases">
        <title>Sphingomonas sp. HMF7854 Genome sequencing and assembly.</title>
        <authorList>
            <person name="Cha I."/>
            <person name="Kang H."/>
            <person name="Kim H."/>
            <person name="Kang J."/>
            <person name="Joh K."/>
        </authorList>
    </citation>
    <scope>NUCLEOTIDE SEQUENCE [LARGE SCALE GENOMIC DNA]</scope>
    <source>
        <strain evidence="3 4">HMF7854</strain>
    </source>
</reference>
<evidence type="ECO:0000313" key="4">
    <source>
        <dbReference type="Proteomes" id="UP000274661"/>
    </source>
</evidence>
<comment type="subcellular location">
    <subcellularLocation>
        <location evidence="1">Cell inner membrane</location>
        <topology evidence="1">Multi-pass membrane protein</topology>
    </subcellularLocation>
</comment>
<dbReference type="EMBL" id="RWJF01000001">
    <property type="protein sequence ID" value="RST31602.1"/>
    <property type="molecule type" value="Genomic_DNA"/>
</dbReference>
<dbReference type="InterPro" id="IPR008910">
    <property type="entry name" value="MSC_TM_helix"/>
</dbReference>
<keyword evidence="1" id="KW-0406">Ion transport</keyword>
<protein>
    <recommendedName>
        <fullName evidence="1">Small-conductance mechanosensitive channel</fullName>
    </recommendedName>
</protein>